<feature type="domain" description="Peptidase M24" evidence="1">
    <location>
        <begin position="42"/>
        <end position="278"/>
    </location>
</feature>
<dbReference type="InterPro" id="IPR036005">
    <property type="entry name" value="Creatinase/aminopeptidase-like"/>
</dbReference>
<dbReference type="EC" id="3.4.11.9" evidence="3"/>
<dbReference type="InterPro" id="IPR000994">
    <property type="entry name" value="Pept_M24"/>
</dbReference>
<dbReference type="InterPro" id="IPR032416">
    <property type="entry name" value="Peptidase_M24_C"/>
</dbReference>
<dbReference type="Proteomes" id="UP000054498">
    <property type="component" value="Unassembled WGS sequence"/>
</dbReference>
<dbReference type="GeneID" id="25726573"/>
<dbReference type="Pfam" id="PF16188">
    <property type="entry name" value="Peptidase_M24_C"/>
    <property type="match status" value="1"/>
</dbReference>
<dbReference type="InterPro" id="IPR033740">
    <property type="entry name" value="Pept_M24B"/>
</dbReference>
<dbReference type="GO" id="GO:0070006">
    <property type="term" value="F:metalloaminopeptidase activity"/>
    <property type="evidence" value="ECO:0007669"/>
    <property type="project" value="InterPro"/>
</dbReference>
<dbReference type="AlphaFoldDB" id="A0A0D2KBB3"/>
<evidence type="ECO:0000259" key="2">
    <source>
        <dbReference type="Pfam" id="PF16188"/>
    </source>
</evidence>
<dbReference type="PANTHER" id="PTHR43763:SF6">
    <property type="entry name" value="XAA-PRO AMINOPEPTIDASE 1"/>
    <property type="match status" value="1"/>
</dbReference>
<protein>
    <submittedName>
        <fullName evidence="3">X-Pro aminopeptidase</fullName>
        <ecNumber evidence="3">3.4.11.9</ecNumber>
    </submittedName>
</protein>
<dbReference type="STRING" id="145388.A0A0D2KBB3"/>
<dbReference type="PANTHER" id="PTHR43763">
    <property type="entry name" value="XAA-PRO AMINOPEPTIDASE 1"/>
    <property type="match status" value="1"/>
</dbReference>
<accession>A0A0D2KBB3</accession>
<dbReference type="Gene3D" id="3.90.230.10">
    <property type="entry name" value="Creatinase/methionine aminopeptidase superfamily"/>
    <property type="match status" value="1"/>
</dbReference>
<dbReference type="EMBL" id="KK100255">
    <property type="protein sequence ID" value="KIZ07503.1"/>
    <property type="molecule type" value="Genomic_DNA"/>
</dbReference>
<organism evidence="3 4">
    <name type="scientific">Monoraphidium neglectum</name>
    <dbReference type="NCBI Taxonomy" id="145388"/>
    <lineage>
        <taxon>Eukaryota</taxon>
        <taxon>Viridiplantae</taxon>
        <taxon>Chlorophyta</taxon>
        <taxon>core chlorophytes</taxon>
        <taxon>Chlorophyceae</taxon>
        <taxon>CS clade</taxon>
        <taxon>Sphaeropleales</taxon>
        <taxon>Selenastraceae</taxon>
        <taxon>Monoraphidium</taxon>
    </lineage>
</organism>
<dbReference type="SUPFAM" id="SSF55920">
    <property type="entry name" value="Creatinase/aminopeptidase"/>
    <property type="match status" value="1"/>
</dbReference>
<feature type="domain" description="Peptidase M24 C-terminal" evidence="2">
    <location>
        <begin position="290"/>
        <end position="351"/>
    </location>
</feature>
<name>A0A0D2KBB3_9CHLO</name>
<keyword evidence="3" id="KW-0031">Aminopeptidase</keyword>
<evidence type="ECO:0000313" key="3">
    <source>
        <dbReference type="EMBL" id="KIZ07503.1"/>
    </source>
</evidence>
<sequence length="369" mass="40075">MNPSAASTDAAPPAAAAATAAVVSLESPVVAAKAIKNAAELEGMKEAHLRDAVAICDFLCWLEEEIAAGKTLSEVEVDLQLTGRRRQQPGFVEPSFPTIAGADSNGAVIHYRAKEETARTVSGSTLLLLDSGGQFDCGTTDITRTMHLGTPDEYQRRCYTRVLQGHIGLDRAYLRPTTKNPNRPSPPLQKVVFPEGTPGSAVDALARLPLWAEGLNYRHGTGHGVGAALNVHEGPQSISTRYWITTPLQAGMVCSNEPGYYEDGRFGIRVENLVVVEEADTEFRFGGTSFLRFRRLTQVPIQTALVEPSLMKPEDIAWLDDYHKEVWEAVSPRLADKPKVLEWLRVNTRPLAEQVASRQQAAPAAAVPA</sequence>
<dbReference type="RefSeq" id="XP_013906522.1">
    <property type="nucleotide sequence ID" value="XM_014051068.1"/>
</dbReference>
<keyword evidence="3" id="KW-0378">Hydrolase</keyword>
<dbReference type="KEGG" id="mng:MNEG_0455"/>
<dbReference type="Pfam" id="PF00557">
    <property type="entry name" value="Peptidase_M24"/>
    <property type="match status" value="1"/>
</dbReference>
<reference evidence="3 4" key="1">
    <citation type="journal article" date="2013" name="BMC Genomics">
        <title>Reconstruction of the lipid metabolism for the microalga Monoraphidium neglectum from its genome sequence reveals characteristics suitable for biofuel production.</title>
        <authorList>
            <person name="Bogen C."/>
            <person name="Al-Dilaimi A."/>
            <person name="Albersmeier A."/>
            <person name="Wichmann J."/>
            <person name="Grundmann M."/>
            <person name="Rupp O."/>
            <person name="Lauersen K.J."/>
            <person name="Blifernez-Klassen O."/>
            <person name="Kalinowski J."/>
            <person name="Goesmann A."/>
            <person name="Mussgnug J.H."/>
            <person name="Kruse O."/>
        </authorList>
    </citation>
    <scope>NUCLEOTIDE SEQUENCE [LARGE SCALE GENOMIC DNA]</scope>
    <source>
        <strain evidence="3 4">SAG 48.87</strain>
    </source>
</reference>
<evidence type="ECO:0000313" key="4">
    <source>
        <dbReference type="Proteomes" id="UP000054498"/>
    </source>
</evidence>
<keyword evidence="4" id="KW-1185">Reference proteome</keyword>
<keyword evidence="3" id="KW-0645">Protease</keyword>
<evidence type="ECO:0000259" key="1">
    <source>
        <dbReference type="Pfam" id="PF00557"/>
    </source>
</evidence>
<dbReference type="CDD" id="cd01085">
    <property type="entry name" value="APP"/>
    <property type="match status" value="1"/>
</dbReference>
<dbReference type="InterPro" id="IPR050422">
    <property type="entry name" value="X-Pro_aminopeptidase_P"/>
</dbReference>
<proteinExistence type="predicted"/>
<dbReference type="OrthoDB" id="9995434at2759"/>
<gene>
    <name evidence="3" type="ORF">MNEG_0455</name>
</gene>